<dbReference type="Proteomes" id="UP001152173">
    <property type="component" value="Unassembled WGS sequence"/>
</dbReference>
<evidence type="ECO:0000256" key="2">
    <source>
        <dbReference type="ARBA" id="ARBA00007254"/>
    </source>
</evidence>
<evidence type="ECO:0000256" key="5">
    <source>
        <dbReference type="ARBA" id="ARBA00022692"/>
    </source>
</evidence>
<keyword evidence="12" id="KW-1185">Reference proteome</keyword>
<evidence type="ECO:0000256" key="3">
    <source>
        <dbReference type="ARBA" id="ARBA00022448"/>
    </source>
</evidence>
<evidence type="ECO:0000256" key="6">
    <source>
        <dbReference type="ARBA" id="ARBA00022989"/>
    </source>
</evidence>
<keyword evidence="7 10" id="KW-0406">Ion transport</keyword>
<accession>A0A9X3LDD9</accession>
<name>A0A9X3LDD9_9BACL</name>
<dbReference type="InterPro" id="IPR001185">
    <property type="entry name" value="MS_channel"/>
</dbReference>
<dbReference type="GO" id="GO:0008381">
    <property type="term" value="F:mechanosensitive monoatomic ion channel activity"/>
    <property type="evidence" value="ECO:0007669"/>
    <property type="project" value="UniProtKB-UniRule"/>
</dbReference>
<dbReference type="Pfam" id="PF01741">
    <property type="entry name" value="MscL"/>
    <property type="match status" value="1"/>
</dbReference>
<comment type="similarity">
    <text evidence="2 10">Belongs to the MscL family.</text>
</comment>
<evidence type="ECO:0000313" key="12">
    <source>
        <dbReference type="Proteomes" id="UP001152173"/>
    </source>
</evidence>
<comment type="function">
    <text evidence="10">Channel that opens in response to stretch forces in the membrane lipid bilayer. May participate in the regulation of osmotic pressure changes within the cell.</text>
</comment>
<dbReference type="SUPFAM" id="SSF81330">
    <property type="entry name" value="Gated mechanosensitive channel"/>
    <property type="match status" value="1"/>
</dbReference>
<comment type="subcellular location">
    <subcellularLocation>
        <location evidence="1 10">Cell membrane</location>
        <topology evidence="1 10">Multi-pass membrane protein</topology>
    </subcellularLocation>
</comment>
<sequence>MWQDFKKFALKGNVMDLAVAVVIGAAFGKIVSSLVTDIITPLIGVLMGGIDFTGLVFEVGKEKVMIGNFIQSIVDFVIVSFAIFMVVRIMMKFQRKKEAVVEEGPAIDAKEALLTEIRDLLKNQKNEQ</sequence>
<dbReference type="NCBIfam" id="NF001843">
    <property type="entry name" value="PRK00567.1-4"/>
    <property type="match status" value="1"/>
</dbReference>
<keyword evidence="6 10" id="KW-1133">Transmembrane helix</keyword>
<dbReference type="InterPro" id="IPR036019">
    <property type="entry name" value="MscL_channel"/>
</dbReference>
<gene>
    <name evidence="10 11" type="primary">mscL</name>
    <name evidence="11" type="ORF">M9R32_02130</name>
</gene>
<dbReference type="PRINTS" id="PR01264">
    <property type="entry name" value="MECHCHANNEL"/>
</dbReference>
<dbReference type="GO" id="GO:0005886">
    <property type="term" value="C:plasma membrane"/>
    <property type="evidence" value="ECO:0007669"/>
    <property type="project" value="UniProtKB-SubCell"/>
</dbReference>
<organism evidence="11 12">
    <name type="scientific">Paenisporosarcina quisquiliarum</name>
    <dbReference type="NCBI Taxonomy" id="365346"/>
    <lineage>
        <taxon>Bacteria</taxon>
        <taxon>Bacillati</taxon>
        <taxon>Bacillota</taxon>
        <taxon>Bacilli</taxon>
        <taxon>Bacillales</taxon>
        <taxon>Caryophanaceae</taxon>
        <taxon>Paenisporosarcina</taxon>
    </lineage>
</organism>
<keyword evidence="5 10" id="KW-0812">Transmembrane</keyword>
<dbReference type="AlphaFoldDB" id="A0A9X3LDD9"/>
<dbReference type="Gene3D" id="1.10.1200.120">
    <property type="entry name" value="Large-conductance mechanosensitive channel, MscL, domain 1"/>
    <property type="match status" value="1"/>
</dbReference>
<keyword evidence="9 10" id="KW-0407">Ion channel</keyword>
<dbReference type="HAMAP" id="MF_00115">
    <property type="entry name" value="MscL"/>
    <property type="match status" value="1"/>
</dbReference>
<dbReference type="NCBIfam" id="TIGR00220">
    <property type="entry name" value="mscL"/>
    <property type="match status" value="1"/>
</dbReference>
<dbReference type="InterPro" id="IPR037673">
    <property type="entry name" value="MSC/AndL"/>
</dbReference>
<dbReference type="RefSeq" id="WP_269925087.1">
    <property type="nucleotide sequence ID" value="NZ_JAMKBJ010000001.1"/>
</dbReference>
<reference evidence="11" key="1">
    <citation type="submission" date="2022-05" db="EMBL/GenBank/DDBJ databases">
        <authorList>
            <person name="Colautti A."/>
            <person name="Iacumin L."/>
        </authorList>
    </citation>
    <scope>NUCLEOTIDE SEQUENCE</scope>
    <source>
        <strain evidence="11">SK 55</strain>
    </source>
</reference>
<dbReference type="PANTHER" id="PTHR30266">
    <property type="entry name" value="MECHANOSENSITIVE CHANNEL MSCL"/>
    <property type="match status" value="1"/>
</dbReference>
<dbReference type="EMBL" id="JAMKBJ010000001">
    <property type="protein sequence ID" value="MCZ8535988.1"/>
    <property type="molecule type" value="Genomic_DNA"/>
</dbReference>
<evidence type="ECO:0000256" key="9">
    <source>
        <dbReference type="ARBA" id="ARBA00023303"/>
    </source>
</evidence>
<evidence type="ECO:0000256" key="8">
    <source>
        <dbReference type="ARBA" id="ARBA00023136"/>
    </source>
</evidence>
<keyword evidence="3 10" id="KW-0813">Transport</keyword>
<comment type="caution">
    <text evidence="11">The sequence shown here is derived from an EMBL/GenBank/DDBJ whole genome shotgun (WGS) entry which is preliminary data.</text>
</comment>
<dbReference type="NCBIfam" id="NF010560">
    <property type="entry name" value="PRK13955.1"/>
    <property type="match status" value="1"/>
</dbReference>
<feature type="transmembrane region" description="Helical" evidence="10">
    <location>
        <begin position="12"/>
        <end position="31"/>
    </location>
</feature>
<dbReference type="InterPro" id="IPR019823">
    <property type="entry name" value="Mechanosensitive_channel_CS"/>
</dbReference>
<comment type="subunit">
    <text evidence="10">Homopentamer.</text>
</comment>
<protein>
    <recommendedName>
        <fullName evidence="10">Large-conductance mechanosensitive channel</fullName>
    </recommendedName>
</protein>
<evidence type="ECO:0000313" key="11">
    <source>
        <dbReference type="EMBL" id="MCZ8535988.1"/>
    </source>
</evidence>
<evidence type="ECO:0000256" key="7">
    <source>
        <dbReference type="ARBA" id="ARBA00023065"/>
    </source>
</evidence>
<keyword evidence="8 10" id="KW-0472">Membrane</keyword>
<dbReference type="PROSITE" id="PS01327">
    <property type="entry name" value="MSCL"/>
    <property type="match status" value="1"/>
</dbReference>
<keyword evidence="4 10" id="KW-1003">Cell membrane</keyword>
<proteinExistence type="inferred from homology"/>
<evidence type="ECO:0000256" key="1">
    <source>
        <dbReference type="ARBA" id="ARBA00004651"/>
    </source>
</evidence>
<evidence type="ECO:0000256" key="10">
    <source>
        <dbReference type="HAMAP-Rule" id="MF_00115"/>
    </source>
</evidence>
<evidence type="ECO:0000256" key="4">
    <source>
        <dbReference type="ARBA" id="ARBA00022475"/>
    </source>
</evidence>
<dbReference type="PANTHER" id="PTHR30266:SF2">
    <property type="entry name" value="LARGE-CONDUCTANCE MECHANOSENSITIVE CHANNEL"/>
    <property type="match status" value="1"/>
</dbReference>
<feature type="transmembrane region" description="Helical" evidence="10">
    <location>
        <begin position="69"/>
        <end position="87"/>
    </location>
</feature>